<evidence type="ECO:0000256" key="2">
    <source>
        <dbReference type="ARBA" id="ARBA00022989"/>
    </source>
</evidence>
<dbReference type="GO" id="GO:0022857">
    <property type="term" value="F:transmembrane transporter activity"/>
    <property type="evidence" value="ECO:0007669"/>
    <property type="project" value="InterPro"/>
</dbReference>
<evidence type="ECO:0000256" key="4">
    <source>
        <dbReference type="SAM" id="MobiDB-lite"/>
    </source>
</evidence>
<dbReference type="AlphaFoldDB" id="A0A533ICV7"/>
<evidence type="ECO:0000256" key="5">
    <source>
        <dbReference type="SAM" id="Phobius"/>
    </source>
</evidence>
<dbReference type="CDD" id="cd17477">
    <property type="entry name" value="MFS_YcaD_like"/>
    <property type="match status" value="1"/>
</dbReference>
<keyword evidence="3 5" id="KW-0472">Membrane</keyword>
<feature type="transmembrane region" description="Helical" evidence="5">
    <location>
        <begin position="73"/>
        <end position="91"/>
    </location>
</feature>
<dbReference type="InterPro" id="IPR011701">
    <property type="entry name" value="MFS"/>
</dbReference>
<comment type="caution">
    <text evidence="7">The sequence shown here is derived from an EMBL/GenBank/DDBJ whole genome shotgun (WGS) entry which is preliminary data.</text>
</comment>
<feature type="transmembrane region" description="Helical" evidence="5">
    <location>
        <begin position="355"/>
        <end position="372"/>
    </location>
</feature>
<feature type="transmembrane region" description="Helical" evidence="5">
    <location>
        <begin position="131"/>
        <end position="152"/>
    </location>
</feature>
<feature type="transmembrane region" description="Helical" evidence="5">
    <location>
        <begin position="158"/>
        <end position="179"/>
    </location>
</feature>
<feature type="transmembrane region" description="Helical" evidence="5">
    <location>
        <begin position="287"/>
        <end position="310"/>
    </location>
</feature>
<feature type="transmembrane region" description="Helical" evidence="5">
    <location>
        <begin position="235"/>
        <end position="257"/>
    </location>
</feature>
<keyword evidence="1 5" id="KW-0812">Transmembrane</keyword>
<organism evidence="7 8">
    <name type="scientific">Paracoccus denitrificans</name>
    <dbReference type="NCBI Taxonomy" id="266"/>
    <lineage>
        <taxon>Bacteria</taxon>
        <taxon>Pseudomonadati</taxon>
        <taxon>Pseudomonadota</taxon>
        <taxon>Alphaproteobacteria</taxon>
        <taxon>Rhodobacterales</taxon>
        <taxon>Paracoccaceae</taxon>
        <taxon>Paracoccus</taxon>
    </lineage>
</organism>
<feature type="region of interest" description="Disordered" evidence="4">
    <location>
        <begin position="411"/>
        <end position="447"/>
    </location>
</feature>
<feature type="domain" description="Major facilitator superfamily (MFS) profile" evidence="6">
    <location>
        <begin position="1"/>
        <end position="377"/>
    </location>
</feature>
<feature type="transmembrane region" description="Helical" evidence="5">
    <location>
        <begin position="12"/>
        <end position="31"/>
    </location>
</feature>
<dbReference type="InterPro" id="IPR036259">
    <property type="entry name" value="MFS_trans_sf"/>
</dbReference>
<name>A0A533ICV7_PARDE</name>
<feature type="transmembrane region" description="Helical" evidence="5">
    <location>
        <begin position="43"/>
        <end position="61"/>
    </location>
</feature>
<dbReference type="EMBL" id="VAFL01000001">
    <property type="protein sequence ID" value="TKW68601.1"/>
    <property type="molecule type" value="Genomic_DNA"/>
</dbReference>
<dbReference type="GO" id="GO:0005886">
    <property type="term" value="C:plasma membrane"/>
    <property type="evidence" value="ECO:0007669"/>
    <property type="project" value="TreeGrafter"/>
</dbReference>
<feature type="transmembrane region" description="Helical" evidence="5">
    <location>
        <begin position="199"/>
        <end position="223"/>
    </location>
</feature>
<proteinExistence type="predicted"/>
<dbReference type="SUPFAM" id="SSF103473">
    <property type="entry name" value="MFS general substrate transporter"/>
    <property type="match status" value="1"/>
</dbReference>
<evidence type="ECO:0000256" key="3">
    <source>
        <dbReference type="ARBA" id="ARBA00023136"/>
    </source>
</evidence>
<feature type="transmembrane region" description="Helical" evidence="5">
    <location>
        <begin position="322"/>
        <end position="343"/>
    </location>
</feature>
<dbReference type="PANTHER" id="PTHR23521:SF3">
    <property type="entry name" value="MFS TRANSPORTER"/>
    <property type="match status" value="1"/>
</dbReference>
<feature type="transmembrane region" description="Helical" evidence="5">
    <location>
        <begin position="97"/>
        <end position="119"/>
    </location>
</feature>
<evidence type="ECO:0000256" key="1">
    <source>
        <dbReference type="ARBA" id="ARBA00022692"/>
    </source>
</evidence>
<dbReference type="Gene3D" id="1.20.1250.20">
    <property type="entry name" value="MFS general substrate transporter like domains"/>
    <property type="match status" value="2"/>
</dbReference>
<dbReference type="Proteomes" id="UP000315344">
    <property type="component" value="Unassembled WGS sequence"/>
</dbReference>
<protein>
    <submittedName>
        <fullName evidence="7">MFS transporter</fullName>
    </submittedName>
</protein>
<reference evidence="7 8" key="1">
    <citation type="journal article" date="2017" name="Nat. Commun.">
        <title>In situ click chemistry generation of cyclooxygenase-2 inhibitors.</title>
        <authorList>
            <person name="Bhardwaj A."/>
            <person name="Kaur J."/>
            <person name="Wuest M."/>
            <person name="Wuest F."/>
        </authorList>
    </citation>
    <scope>NUCLEOTIDE SEQUENCE [LARGE SCALE GENOMIC DNA]</scope>
    <source>
        <strain evidence="7">S2_012_000_R3_94</strain>
    </source>
</reference>
<evidence type="ECO:0000313" key="7">
    <source>
        <dbReference type="EMBL" id="TKW68601.1"/>
    </source>
</evidence>
<keyword evidence="2 5" id="KW-1133">Transmembrane helix</keyword>
<sequence length="447" mass="47320">MISVLRTTWPLLLGIMLLLVGNGMQGTLLGIRGGHEQISTDHMAVVMAGYFAGFLLGSRLVPGMIQRVGHVRVFAALGSLISAVLILYAAYPHWVAWAILRVLIGFSFSGVYITAESWLNASTTNENRGQAMSAYMIVQMIGLVSAQFLINFGDPTGFMLFILPSVLVSLAFTPILLSAQPAPAFGALKRMSFKRLYEVSPLGCIGIFVMGGVFSAMLGMTSVWGTIMQLSVRDISAIVAAVYLGGLIAQYPIGWLSDRMDRRLLILQLLVLGVLTIIAQLTFSPGIWGTLMVAGIAGGVANPVYALLLAHTNDYLEPDDMAAASAGLLFLNGLGAVGGPLIVGRMMAMFGPNGFWIFIGILMSALATYTAWRMTRREALAPADTGAFAVIAPAASPVAVEVALEAAQDGQAPIEEVGDDLAPSDYEVAPPDEPAPDSTAPASPERP</sequence>
<gene>
    <name evidence="7" type="ORF">DI616_00985</name>
</gene>
<dbReference type="PROSITE" id="PS50850">
    <property type="entry name" value="MFS"/>
    <property type="match status" value="1"/>
</dbReference>
<dbReference type="InterPro" id="IPR047200">
    <property type="entry name" value="MFS_YcaD-like"/>
</dbReference>
<evidence type="ECO:0000259" key="6">
    <source>
        <dbReference type="PROSITE" id="PS50850"/>
    </source>
</evidence>
<dbReference type="InterPro" id="IPR020846">
    <property type="entry name" value="MFS_dom"/>
</dbReference>
<feature type="transmembrane region" description="Helical" evidence="5">
    <location>
        <begin position="264"/>
        <end position="281"/>
    </location>
</feature>
<dbReference type="PANTHER" id="PTHR23521">
    <property type="entry name" value="TRANSPORTER MFS SUPERFAMILY"/>
    <property type="match status" value="1"/>
</dbReference>
<evidence type="ECO:0000313" key="8">
    <source>
        <dbReference type="Proteomes" id="UP000315344"/>
    </source>
</evidence>
<dbReference type="Pfam" id="PF07690">
    <property type="entry name" value="MFS_1"/>
    <property type="match status" value="1"/>
</dbReference>
<accession>A0A533ICV7</accession>